<evidence type="ECO:0000313" key="3">
    <source>
        <dbReference type="EMBL" id="KPP91593.1"/>
    </source>
</evidence>
<dbReference type="Proteomes" id="UP000050413">
    <property type="component" value="Unassembled WGS sequence"/>
</dbReference>
<evidence type="ECO:0000313" key="4">
    <source>
        <dbReference type="Proteomes" id="UP000050413"/>
    </source>
</evidence>
<dbReference type="EMBL" id="LJSG01000013">
    <property type="protein sequence ID" value="KPP91593.1"/>
    <property type="molecule type" value="Genomic_DNA"/>
</dbReference>
<feature type="signal peptide" evidence="1">
    <location>
        <begin position="1"/>
        <end position="22"/>
    </location>
</feature>
<dbReference type="AlphaFoldDB" id="A0A0N8K7F5"/>
<keyword evidence="1" id="KW-0732">Signal</keyword>
<reference evidence="2 5" key="2">
    <citation type="submission" date="2016-01" db="EMBL/GenBank/DDBJ databases">
        <authorList>
            <person name="Varghese N."/>
        </authorList>
    </citation>
    <scope>NUCLEOTIDE SEQUENCE [LARGE SCALE GENOMIC DNA]</scope>
    <source>
        <strain evidence="2 5">HL-91</strain>
    </source>
</reference>
<dbReference type="RefSeq" id="WP_072246714.1">
    <property type="nucleotide sequence ID" value="NZ_FBYC01000004.1"/>
</dbReference>
<evidence type="ECO:0000313" key="5">
    <source>
        <dbReference type="Proteomes" id="UP000182045"/>
    </source>
</evidence>
<dbReference type="OrthoDB" id="344729at2"/>
<reference evidence="3 4" key="1">
    <citation type="submission" date="2015-09" db="EMBL/GenBank/DDBJ databases">
        <title>Identification and resolution of microdiversity through metagenomic sequencing of parallel consortia.</title>
        <authorList>
            <person name="Nelson W.C."/>
            <person name="Romine M.F."/>
            <person name="Lindemann S.R."/>
        </authorList>
    </citation>
    <scope>NUCLEOTIDE SEQUENCE [LARGE SCALE GENOMIC DNA]</scope>
    <source>
        <strain evidence="3">HL-91</strain>
    </source>
</reference>
<sequence>MISRRAVLAASLLALPASHLFAQATPVLDGHDPVAYFTEGTPRRGDPAYAFDWDGKRWHFASAANRDAFAAAPAAYAPQYGGNCAWAVAEGYLAPVDPDAWAIVDGKLYLNANRRIQRRWERDIPGFIRRADANWPGLRNN</sequence>
<keyword evidence="5" id="KW-1185">Reference proteome</keyword>
<name>A0A0N8K7F5_9RHOB</name>
<feature type="chain" id="PRO_5010317715" evidence="1">
    <location>
        <begin position="23"/>
        <end position="141"/>
    </location>
</feature>
<comment type="caution">
    <text evidence="3">The sequence shown here is derived from an EMBL/GenBank/DDBJ whole genome shotgun (WGS) entry which is preliminary data.</text>
</comment>
<dbReference type="PATRIC" id="fig|1666912.4.peg.1212"/>
<dbReference type="Proteomes" id="UP000182045">
    <property type="component" value="Unassembled WGS sequence"/>
</dbReference>
<accession>A0A0N8K7F5</accession>
<evidence type="ECO:0000256" key="1">
    <source>
        <dbReference type="SAM" id="SignalP"/>
    </source>
</evidence>
<gene>
    <name evidence="2" type="ORF">Ga0058931_2627</name>
    <name evidence="3" type="ORF">HLUCCA05_00355</name>
</gene>
<protein>
    <submittedName>
        <fullName evidence="2 3">YHS domain</fullName>
    </submittedName>
</protein>
<dbReference type="EMBL" id="FBYC01000004">
    <property type="protein sequence ID" value="CUX82859.1"/>
    <property type="molecule type" value="Genomic_DNA"/>
</dbReference>
<dbReference type="NCBIfam" id="NF041384">
    <property type="entry name" value="YHS_seleno_dom"/>
    <property type="match status" value="1"/>
</dbReference>
<evidence type="ECO:0000313" key="2">
    <source>
        <dbReference type="EMBL" id="CUX82859.1"/>
    </source>
</evidence>
<proteinExistence type="predicted"/>
<organism evidence="3 4">
    <name type="scientific">Roseibaca calidilacus</name>
    <dbReference type="NCBI Taxonomy" id="1666912"/>
    <lineage>
        <taxon>Bacteria</taxon>
        <taxon>Pseudomonadati</taxon>
        <taxon>Pseudomonadota</taxon>
        <taxon>Alphaproteobacteria</taxon>
        <taxon>Rhodobacterales</taxon>
        <taxon>Paracoccaceae</taxon>
        <taxon>Roseinatronobacter</taxon>
    </lineage>
</organism>
<dbReference type="STRING" id="1666912.Ga0058931_2627"/>